<feature type="region of interest" description="Disordered" evidence="5">
    <location>
        <begin position="1"/>
        <end position="24"/>
    </location>
</feature>
<comment type="caution">
    <text evidence="7">The sequence shown here is derived from an EMBL/GenBank/DDBJ whole genome shotgun (WGS) entry which is preliminary data.</text>
</comment>
<dbReference type="PROSITE" id="PS51318">
    <property type="entry name" value="TAT"/>
    <property type="match status" value="1"/>
</dbReference>
<dbReference type="SUPFAM" id="SSF51905">
    <property type="entry name" value="FAD/NAD(P)-binding domain"/>
    <property type="match status" value="1"/>
</dbReference>
<dbReference type="RefSeq" id="WP_006362302.1">
    <property type="nucleotide sequence ID" value="NZ_GG700630.1"/>
</dbReference>
<feature type="compositionally biased region" description="Basic residues" evidence="5">
    <location>
        <begin position="1"/>
        <end position="10"/>
    </location>
</feature>
<keyword evidence="2" id="KW-0285">Flavoprotein</keyword>
<evidence type="ECO:0000256" key="2">
    <source>
        <dbReference type="ARBA" id="ARBA00022630"/>
    </source>
</evidence>
<protein>
    <submittedName>
        <fullName evidence="7">Tat pathway signal sequence domain protein</fullName>
    </submittedName>
</protein>
<evidence type="ECO:0000256" key="3">
    <source>
        <dbReference type="ARBA" id="ARBA00022827"/>
    </source>
</evidence>
<dbReference type="PRINTS" id="PR00368">
    <property type="entry name" value="FADPNR"/>
</dbReference>
<dbReference type="PANTHER" id="PTHR43400">
    <property type="entry name" value="FUMARATE REDUCTASE"/>
    <property type="match status" value="1"/>
</dbReference>
<gene>
    <name evidence="7" type="ORF">HMPREF0762_01044</name>
</gene>
<dbReference type="STRING" id="649764.HMPREF0762_01044"/>
<dbReference type="GeneID" id="85007589"/>
<feature type="region of interest" description="Disordered" evidence="5">
    <location>
        <begin position="77"/>
        <end position="102"/>
    </location>
</feature>
<dbReference type="InterPro" id="IPR003953">
    <property type="entry name" value="FAD-dep_OxRdtase_2_FAD-bd"/>
</dbReference>
<comment type="cofactor">
    <cofactor evidence="1">
        <name>FAD</name>
        <dbReference type="ChEBI" id="CHEBI:57692"/>
    </cofactor>
</comment>
<dbReference type="Proteomes" id="UP000006001">
    <property type="component" value="Unassembled WGS sequence"/>
</dbReference>
<dbReference type="GO" id="GO:0033765">
    <property type="term" value="F:steroid dehydrogenase activity, acting on the CH-CH group of donors"/>
    <property type="evidence" value="ECO:0007669"/>
    <property type="project" value="UniProtKB-ARBA"/>
</dbReference>
<dbReference type="InterPro" id="IPR036188">
    <property type="entry name" value="FAD/NAD-bd_sf"/>
</dbReference>
<dbReference type="Pfam" id="PF00890">
    <property type="entry name" value="FAD_binding_2"/>
    <property type="match status" value="1"/>
</dbReference>
<dbReference type="eggNOG" id="COG1053">
    <property type="taxonomic scope" value="Bacteria"/>
</dbReference>
<dbReference type="InterPro" id="IPR006311">
    <property type="entry name" value="TAT_signal"/>
</dbReference>
<evidence type="ECO:0000256" key="1">
    <source>
        <dbReference type="ARBA" id="ARBA00001974"/>
    </source>
</evidence>
<dbReference type="Gene3D" id="3.90.700.10">
    <property type="entry name" value="Succinate dehydrogenase/fumarate reductase flavoprotein, catalytic domain"/>
    <property type="match status" value="1"/>
</dbReference>
<dbReference type="PANTHER" id="PTHR43400:SF7">
    <property type="entry name" value="FAD-DEPENDENT OXIDOREDUCTASE 2 FAD BINDING DOMAIN-CONTAINING PROTEIN"/>
    <property type="match status" value="1"/>
</dbReference>
<dbReference type="EMBL" id="ACUX02000006">
    <property type="protein sequence ID" value="EEZ61703.1"/>
    <property type="molecule type" value="Genomic_DNA"/>
</dbReference>
<name>D0WGU0_SLAES</name>
<dbReference type="AlphaFoldDB" id="D0WGU0"/>
<evidence type="ECO:0000313" key="8">
    <source>
        <dbReference type="Proteomes" id="UP000006001"/>
    </source>
</evidence>
<proteinExistence type="predicted"/>
<dbReference type="InterPro" id="IPR050315">
    <property type="entry name" value="FAD-oxidoreductase_2"/>
</dbReference>
<reference evidence="7" key="1">
    <citation type="submission" date="2009-10" db="EMBL/GenBank/DDBJ databases">
        <authorList>
            <person name="Weinstock G."/>
            <person name="Sodergren E."/>
            <person name="Clifton S."/>
            <person name="Fulton L."/>
            <person name="Fulton B."/>
            <person name="Courtney L."/>
            <person name="Fronick C."/>
            <person name="Harrison M."/>
            <person name="Strong C."/>
            <person name="Farmer C."/>
            <person name="Delahaunty K."/>
            <person name="Markovic C."/>
            <person name="Hall O."/>
            <person name="Minx P."/>
            <person name="Tomlinson C."/>
            <person name="Mitreva M."/>
            <person name="Nelson J."/>
            <person name="Hou S."/>
            <person name="Wollam A."/>
            <person name="Pepin K.H."/>
            <person name="Johnson M."/>
            <person name="Bhonagiri V."/>
            <person name="Nash W.E."/>
            <person name="Warren W."/>
            <person name="Chinwalla A."/>
            <person name="Mardis E.R."/>
            <person name="Wilson R.K."/>
        </authorList>
    </citation>
    <scope>NUCLEOTIDE SEQUENCE [LARGE SCALE GENOMIC DNA]</scope>
    <source>
        <strain evidence="7">ATCC 700122</strain>
    </source>
</reference>
<accession>D0WGU0</accession>
<dbReference type="Gene3D" id="3.50.50.60">
    <property type="entry name" value="FAD/NAD(P)-binding domain"/>
    <property type="match status" value="1"/>
</dbReference>
<evidence type="ECO:0000259" key="6">
    <source>
        <dbReference type="Pfam" id="PF00890"/>
    </source>
</evidence>
<organism evidence="7 8">
    <name type="scientific">Slackia exigua (strain ATCC 700122 / DSM 15923 / CIP 105133 / JCM 11022 / KCTC 5966 / S-7)</name>
    <dbReference type="NCBI Taxonomy" id="649764"/>
    <lineage>
        <taxon>Bacteria</taxon>
        <taxon>Bacillati</taxon>
        <taxon>Actinomycetota</taxon>
        <taxon>Coriobacteriia</taxon>
        <taxon>Eggerthellales</taxon>
        <taxon>Eggerthellaceae</taxon>
        <taxon>Slackia</taxon>
    </lineage>
</organism>
<keyword evidence="3" id="KW-0274">FAD</keyword>
<evidence type="ECO:0000313" key="7">
    <source>
        <dbReference type="EMBL" id="EEZ61703.1"/>
    </source>
</evidence>
<dbReference type="InterPro" id="IPR027477">
    <property type="entry name" value="Succ_DH/fumarate_Rdtase_cat_sf"/>
</dbReference>
<keyword evidence="8" id="KW-1185">Reference proteome</keyword>
<dbReference type="SUPFAM" id="SSF56425">
    <property type="entry name" value="Succinate dehydrogenase/fumarate reductase flavoprotein, catalytic domain"/>
    <property type="match status" value="1"/>
</dbReference>
<dbReference type="HOGENOM" id="CLU_011398_4_3_11"/>
<sequence>MKRSMGKRVQGRAPEGTQTIKAAESVRQEHVIRSANLEESREKMTQQRDFSRRTFLLGLGATAAVASYGLAGCAPKSESAAPSDGLQGDDSSPTAKGDAPDTVQAVAETPAKNTETKSADLVVIGSGIAGMSAAVEASRAGATVVVLEKTAITGGDSSICSGNFYCCESKTQDELGYTDYGTPEDIAQFFFAQSDGDANMDICRLVAENGGAALDWLVDMGCEFDKKPGDNVSDRSMLSKTGGKGIVDVLVSEAEKNGTELMMETRAIGLKTDAGRVTGVIARQGTTEYDISARSVVIASGGFDGQDWSKELYAPGAVGWHTFSSPGNTGDGIELAKEADALILLKGGLSQIHLVGKKPLALNDEVSKLRMINTGIFVTDLAYRCANESMTSQFDYFIPFVESGRKQFAIICDSNQPETRLELLKQGVEKGVVDTADTIEELAVAAGLPSYPLAKTVEAYNALCDAGEDTAFHKKPEDLQRVEQAPFFAVQITPNTNDSFGQLAISTKAEVLNGQRQPIAGLYAAGTIANAELFYLRYAVSGASLCMGTVTGRIAAQSALAEA</sequence>
<evidence type="ECO:0000256" key="4">
    <source>
        <dbReference type="ARBA" id="ARBA00023002"/>
    </source>
</evidence>
<feature type="domain" description="FAD-dependent oxidoreductase 2 FAD-binding" evidence="6">
    <location>
        <begin position="120"/>
        <end position="530"/>
    </location>
</feature>
<evidence type="ECO:0000256" key="5">
    <source>
        <dbReference type="SAM" id="MobiDB-lite"/>
    </source>
</evidence>
<keyword evidence="4" id="KW-0560">Oxidoreductase</keyword>